<dbReference type="SUPFAM" id="SSF69318">
    <property type="entry name" value="Integrin alpha N-terminal domain"/>
    <property type="match status" value="1"/>
</dbReference>
<dbReference type="PANTHER" id="PTHR44103:SF1">
    <property type="entry name" value="PROPROTEIN CONVERTASE P"/>
    <property type="match status" value="1"/>
</dbReference>
<dbReference type="EMBL" id="QJTD01000002">
    <property type="protein sequence ID" value="PYE81744.1"/>
    <property type="molecule type" value="Genomic_DNA"/>
</dbReference>
<dbReference type="OrthoDB" id="9816120at2"/>
<feature type="domain" description="Secretion system C-terminal sorting" evidence="3">
    <location>
        <begin position="410"/>
        <end position="474"/>
    </location>
</feature>
<organism evidence="4 5">
    <name type="scientific">Winogradskyella epiphytica</name>
    <dbReference type="NCBI Taxonomy" id="262005"/>
    <lineage>
        <taxon>Bacteria</taxon>
        <taxon>Pseudomonadati</taxon>
        <taxon>Bacteroidota</taxon>
        <taxon>Flavobacteriia</taxon>
        <taxon>Flavobacteriales</taxon>
        <taxon>Flavobacteriaceae</taxon>
        <taxon>Winogradskyella</taxon>
    </lineage>
</organism>
<evidence type="ECO:0000259" key="3">
    <source>
        <dbReference type="Pfam" id="PF18962"/>
    </source>
</evidence>
<dbReference type="Pfam" id="PF13517">
    <property type="entry name" value="FG-GAP_3"/>
    <property type="match status" value="3"/>
</dbReference>
<evidence type="ECO:0000313" key="4">
    <source>
        <dbReference type="EMBL" id="PYE81744.1"/>
    </source>
</evidence>
<protein>
    <submittedName>
        <fullName evidence="4">Putative secreted protein (Por secretion system target)</fullName>
    </submittedName>
</protein>
<dbReference type="PANTHER" id="PTHR44103">
    <property type="entry name" value="PROPROTEIN CONVERTASE P"/>
    <property type="match status" value="1"/>
</dbReference>
<dbReference type="InterPro" id="IPR028994">
    <property type="entry name" value="Integrin_alpha_N"/>
</dbReference>
<reference evidence="4 5" key="1">
    <citation type="submission" date="2018-06" db="EMBL/GenBank/DDBJ databases">
        <title>Genomic Encyclopedia of Type Strains, Phase III (KMG-III): the genomes of soil and plant-associated and newly described type strains.</title>
        <authorList>
            <person name="Whitman W."/>
        </authorList>
    </citation>
    <scope>NUCLEOTIDE SEQUENCE [LARGE SCALE GENOMIC DNA]</scope>
    <source>
        <strain evidence="4 5">CECT 7945</strain>
    </source>
</reference>
<dbReference type="InterPro" id="IPR013517">
    <property type="entry name" value="FG-GAP"/>
</dbReference>
<sequence length="481" mass="51403">MKQKLLLFSSLLLIGLTSNAQIEFIKSTIDSNTSARPYAVAASDLTGDGNTDLAIGTYNGSKVAWYKNNGDETFSPGVILEATGTAALSFIESIAIADLNNDGFNDIIATGGGSNNLVWFQNNGDETFQPAQLISSEIDGAGAVKVANIDNDPNGNLDIIVSGYYLDGIVYFLGNGDGTFGPMKILAQEAANSGPGSFDIADFDGDGDLDVVVGYTSGGFIKLYDNKLVQDGLDTSGDVPFEPYTTTVDSDNGWLWSVIFADVNNDGNLNIVKSDSEPTTGNATLAWYSSDTAGIETTFTETVVPTSFSHGGAVNVADINNNGYNDLILGNSYSSGVDLIVFEGNEDGSLGEELILDDTTGTIFSMALADFNNDEKLDIATISYLLNDLNVFFNNTTLSTPSFETTEIVLFPNPVKNTLYLKSNKTEDMKVSVYNILGEKVFNSTLSAIHGLDVSNLSNGVYFIKLDNNNNNKSTFKFVKQ</sequence>
<dbReference type="InterPro" id="IPR026444">
    <property type="entry name" value="Secre_tail"/>
</dbReference>
<gene>
    <name evidence="4" type="ORF">DFQ11_102318</name>
</gene>
<dbReference type="AlphaFoldDB" id="A0A2V4XFU2"/>
<dbReference type="Gene3D" id="2.130.10.130">
    <property type="entry name" value="Integrin alpha, N-terminal"/>
    <property type="match status" value="2"/>
</dbReference>
<dbReference type="Proteomes" id="UP000248054">
    <property type="component" value="Unassembled WGS sequence"/>
</dbReference>
<keyword evidence="1 2" id="KW-0732">Signal</keyword>
<dbReference type="Pfam" id="PF18962">
    <property type="entry name" value="Por_Secre_tail"/>
    <property type="match status" value="1"/>
</dbReference>
<evidence type="ECO:0000313" key="5">
    <source>
        <dbReference type="Proteomes" id="UP000248054"/>
    </source>
</evidence>
<dbReference type="RefSeq" id="WP_110475124.1">
    <property type="nucleotide sequence ID" value="NZ_BMWQ01000002.1"/>
</dbReference>
<evidence type="ECO:0000256" key="2">
    <source>
        <dbReference type="SAM" id="SignalP"/>
    </source>
</evidence>
<proteinExistence type="predicted"/>
<accession>A0A2V4XFU2</accession>
<keyword evidence="5" id="KW-1185">Reference proteome</keyword>
<name>A0A2V4XFU2_9FLAO</name>
<feature type="signal peptide" evidence="2">
    <location>
        <begin position="1"/>
        <end position="20"/>
    </location>
</feature>
<evidence type="ECO:0000256" key="1">
    <source>
        <dbReference type="ARBA" id="ARBA00022729"/>
    </source>
</evidence>
<comment type="caution">
    <text evidence="4">The sequence shown here is derived from an EMBL/GenBank/DDBJ whole genome shotgun (WGS) entry which is preliminary data.</text>
</comment>
<dbReference type="NCBIfam" id="TIGR04183">
    <property type="entry name" value="Por_Secre_tail"/>
    <property type="match status" value="1"/>
</dbReference>
<feature type="chain" id="PRO_5016071863" evidence="2">
    <location>
        <begin position="21"/>
        <end position="481"/>
    </location>
</feature>